<gene>
    <name evidence="8" type="primary">KIN3_5</name>
    <name evidence="8" type="ORF">ALECFALPRED_011060</name>
</gene>
<dbReference type="PROSITE" id="PS50011">
    <property type="entry name" value="PROTEIN_KINASE_DOM"/>
    <property type="match status" value="1"/>
</dbReference>
<evidence type="ECO:0000313" key="8">
    <source>
        <dbReference type="EMBL" id="CAF9917145.1"/>
    </source>
</evidence>
<evidence type="ECO:0000256" key="4">
    <source>
        <dbReference type="ARBA" id="ARBA00022777"/>
    </source>
</evidence>
<dbReference type="InterPro" id="IPR050660">
    <property type="entry name" value="NEK_Ser/Thr_kinase"/>
</dbReference>
<name>A0A8H3F4Q5_9LECA</name>
<evidence type="ECO:0000256" key="2">
    <source>
        <dbReference type="ARBA" id="ARBA00022679"/>
    </source>
</evidence>
<feature type="compositionally biased region" description="Basic and acidic residues" evidence="6">
    <location>
        <begin position="312"/>
        <end position="324"/>
    </location>
</feature>
<dbReference type="Pfam" id="PF00069">
    <property type="entry name" value="Pkinase"/>
    <property type="match status" value="1"/>
</dbReference>
<organism evidence="8 9">
    <name type="scientific">Alectoria fallacina</name>
    <dbReference type="NCBI Taxonomy" id="1903189"/>
    <lineage>
        <taxon>Eukaryota</taxon>
        <taxon>Fungi</taxon>
        <taxon>Dikarya</taxon>
        <taxon>Ascomycota</taxon>
        <taxon>Pezizomycotina</taxon>
        <taxon>Lecanoromycetes</taxon>
        <taxon>OSLEUM clade</taxon>
        <taxon>Lecanoromycetidae</taxon>
        <taxon>Lecanorales</taxon>
        <taxon>Lecanorineae</taxon>
        <taxon>Parmeliaceae</taxon>
        <taxon>Alectoria</taxon>
    </lineage>
</organism>
<feature type="compositionally biased region" description="Acidic residues" evidence="6">
    <location>
        <begin position="358"/>
        <end position="369"/>
    </location>
</feature>
<keyword evidence="2" id="KW-0808">Transferase</keyword>
<dbReference type="PANTHER" id="PTHR43671:SF13">
    <property type="entry name" value="SERINE_THREONINE-PROTEIN KINASE NEK2"/>
    <property type="match status" value="1"/>
</dbReference>
<dbReference type="Gene3D" id="1.10.510.10">
    <property type="entry name" value="Transferase(Phosphotransferase) domain 1"/>
    <property type="match status" value="1"/>
</dbReference>
<proteinExistence type="predicted"/>
<evidence type="ECO:0000256" key="3">
    <source>
        <dbReference type="ARBA" id="ARBA00022741"/>
    </source>
</evidence>
<keyword evidence="4 8" id="KW-0418">Kinase</keyword>
<protein>
    <recommendedName>
        <fullName evidence="1">non-specific serine/threonine protein kinase</fullName>
        <ecNumber evidence="1">2.7.11.1</ecNumber>
    </recommendedName>
</protein>
<feature type="compositionally biased region" description="Basic and acidic residues" evidence="6">
    <location>
        <begin position="384"/>
        <end position="395"/>
    </location>
</feature>
<feature type="domain" description="Protein kinase" evidence="7">
    <location>
        <begin position="1"/>
        <end position="243"/>
    </location>
</feature>
<keyword evidence="5" id="KW-0067">ATP-binding</keyword>
<keyword evidence="9" id="KW-1185">Reference proteome</keyword>
<dbReference type="OrthoDB" id="310217at2759"/>
<comment type="caution">
    <text evidence="8">The sequence shown here is derived from an EMBL/GenBank/DDBJ whole genome shotgun (WGS) entry which is preliminary data.</text>
</comment>
<feature type="region of interest" description="Disordered" evidence="6">
    <location>
        <begin position="281"/>
        <end position="551"/>
    </location>
</feature>
<feature type="compositionally biased region" description="Acidic residues" evidence="6">
    <location>
        <begin position="505"/>
        <end position="518"/>
    </location>
</feature>
<dbReference type="EC" id="2.7.11.1" evidence="1"/>
<dbReference type="AlphaFoldDB" id="A0A8H3F4Q5"/>
<dbReference type="EMBL" id="CAJPDR010000097">
    <property type="protein sequence ID" value="CAF9917145.1"/>
    <property type="molecule type" value="Genomic_DNA"/>
</dbReference>
<evidence type="ECO:0000256" key="1">
    <source>
        <dbReference type="ARBA" id="ARBA00012513"/>
    </source>
</evidence>
<feature type="compositionally biased region" description="Basic and acidic residues" evidence="6">
    <location>
        <begin position="345"/>
        <end position="354"/>
    </location>
</feature>
<keyword evidence="3" id="KW-0547">Nucleotide-binding</keyword>
<evidence type="ECO:0000313" key="9">
    <source>
        <dbReference type="Proteomes" id="UP000664203"/>
    </source>
</evidence>
<evidence type="ECO:0000259" key="7">
    <source>
        <dbReference type="PROSITE" id="PS50011"/>
    </source>
</evidence>
<dbReference type="InterPro" id="IPR011009">
    <property type="entry name" value="Kinase-like_dom_sf"/>
</dbReference>
<feature type="compositionally biased region" description="Pro residues" evidence="6">
    <location>
        <begin position="539"/>
        <end position="551"/>
    </location>
</feature>
<accession>A0A8H3F4Q5</accession>
<dbReference type="SUPFAM" id="SSF56112">
    <property type="entry name" value="Protein kinase-like (PK-like)"/>
    <property type="match status" value="1"/>
</dbReference>
<dbReference type="InterPro" id="IPR000719">
    <property type="entry name" value="Prot_kinase_dom"/>
</dbReference>
<reference evidence="8" key="1">
    <citation type="submission" date="2021-03" db="EMBL/GenBank/DDBJ databases">
        <authorList>
            <person name="Tagirdzhanova G."/>
        </authorList>
    </citation>
    <scope>NUCLEOTIDE SEQUENCE</scope>
</reference>
<dbReference type="PANTHER" id="PTHR43671">
    <property type="entry name" value="SERINE/THREONINE-PROTEIN KINASE NEK"/>
    <property type="match status" value="1"/>
</dbReference>
<dbReference type="SMART" id="SM00220">
    <property type="entry name" value="S_TKc"/>
    <property type="match status" value="1"/>
</dbReference>
<dbReference type="GO" id="GO:0004674">
    <property type="term" value="F:protein serine/threonine kinase activity"/>
    <property type="evidence" value="ECO:0007669"/>
    <property type="project" value="UniProtKB-KW"/>
</dbReference>
<dbReference type="Proteomes" id="UP000664203">
    <property type="component" value="Unassembled WGS sequence"/>
</dbReference>
<sequence length="574" mass="63526">MPYPVFSSTNGTPTFTNTESIWSTVLSRTCRCFARGMGDLGSSQLTYPSYDPLANSVNRQFLPEPFLWDTFYHLVEAAVAMKKGPKRDKWEFEIVHRDLKPGNGEENAEKGFPFYPVAKTADFGLAVMTNEGDSSNPEIYRGVGTTGYFAPEQSIEYTPNRVPHQLSSRTNVWAIGATMLELLTLYAHADYMNDPDYNVKGVIVDIETRKKPEYSKILRDLIKECLEPEPSLRPKLRRLRAFVKACRDCLGSIYEQSDNTGRARFERNSLLYYVRNEINNMPTGGWEPYDPESPSKPEGGQFRDGWPVVFPRFHDGPEAERKGSNDNNSDDDDDDWPVVFPPFHDGPKAEREGSNDSSSDDDDDDDDNDSDSHDGGSPSSRQIRARDPRTPERMLPKNTVQSSRGRMSNPIVISDDTASENTDNSDIPLRKRARKSPRIQLRQEGAGGEGSESGRPGDSNVRDGVRSSHAWLSDAGAGGAAREDGGIEGLEDSLTDGLSDRAPEAETDDESQEMELESDNSVPPSPSDYPASAHQVPAPAAPAPTPAPLPVVQPVPALQLAPRRLRNGKTFGYF</sequence>
<dbReference type="GO" id="GO:0005524">
    <property type="term" value="F:ATP binding"/>
    <property type="evidence" value="ECO:0007669"/>
    <property type="project" value="UniProtKB-KW"/>
</dbReference>
<keyword evidence="8" id="KW-0723">Serine/threonine-protein kinase</keyword>
<evidence type="ECO:0000256" key="5">
    <source>
        <dbReference type="ARBA" id="ARBA00022840"/>
    </source>
</evidence>
<evidence type="ECO:0000256" key="6">
    <source>
        <dbReference type="SAM" id="MobiDB-lite"/>
    </source>
</evidence>